<accession>A0AAV9IBX2</accession>
<gene>
    <name evidence="3" type="ORF">GAYE_SCF06G2716</name>
</gene>
<feature type="coiled-coil region" evidence="1">
    <location>
        <begin position="178"/>
        <end position="205"/>
    </location>
</feature>
<keyword evidence="4" id="KW-1185">Reference proteome</keyword>
<proteinExistence type="predicted"/>
<sequence>MDRFVLGGSNRKAPTTKSQQAVTLKKTSRKRNTSKSATTQKKKTLVSSKQDVAESDKENQKEITGMFTRLFSLPLSLWRLAHIIGTMNVHSPLPDDLEDIGSQLVVWKDDSSVANSPRTTSRMEMMKDGTTCIRKQPQQPQTLESDTTRNSGHETAQDLGFSSPELFQFWKRYGVSRLNIKRKKSRQWREEIEDEELNTSKLENTSDTLVSNSLSLREETISSLLDDCEELAPDVVLSLEEWFRKYEQVSILSTKRNVFIFF</sequence>
<feature type="compositionally biased region" description="Polar residues" evidence="2">
    <location>
        <begin position="12"/>
        <end position="22"/>
    </location>
</feature>
<evidence type="ECO:0000313" key="4">
    <source>
        <dbReference type="Proteomes" id="UP001300502"/>
    </source>
</evidence>
<name>A0AAV9IBX2_9RHOD</name>
<dbReference type="AlphaFoldDB" id="A0AAV9IBX2"/>
<organism evidence="3 4">
    <name type="scientific">Galdieria yellowstonensis</name>
    <dbReference type="NCBI Taxonomy" id="3028027"/>
    <lineage>
        <taxon>Eukaryota</taxon>
        <taxon>Rhodophyta</taxon>
        <taxon>Bangiophyceae</taxon>
        <taxon>Galdieriales</taxon>
        <taxon>Galdieriaceae</taxon>
        <taxon>Galdieria</taxon>
    </lineage>
</organism>
<comment type="caution">
    <text evidence="3">The sequence shown here is derived from an EMBL/GenBank/DDBJ whole genome shotgun (WGS) entry which is preliminary data.</text>
</comment>
<evidence type="ECO:0000256" key="2">
    <source>
        <dbReference type="SAM" id="MobiDB-lite"/>
    </source>
</evidence>
<feature type="region of interest" description="Disordered" evidence="2">
    <location>
        <begin position="132"/>
        <end position="158"/>
    </location>
</feature>
<evidence type="ECO:0000256" key="1">
    <source>
        <dbReference type="SAM" id="Coils"/>
    </source>
</evidence>
<protein>
    <submittedName>
        <fullName evidence="3">Uncharacterized protein</fullName>
    </submittedName>
</protein>
<dbReference type="Proteomes" id="UP001300502">
    <property type="component" value="Unassembled WGS sequence"/>
</dbReference>
<reference evidence="3 4" key="1">
    <citation type="submission" date="2022-07" db="EMBL/GenBank/DDBJ databases">
        <title>Genome-wide signatures of adaptation to extreme environments.</title>
        <authorList>
            <person name="Cho C.H."/>
            <person name="Yoon H.S."/>
        </authorList>
    </citation>
    <scope>NUCLEOTIDE SEQUENCE [LARGE SCALE GENOMIC DNA]</scope>
    <source>
        <strain evidence="3 4">108.79 E11</strain>
    </source>
</reference>
<dbReference type="EMBL" id="JANCYU010000026">
    <property type="protein sequence ID" value="KAK4524813.1"/>
    <property type="molecule type" value="Genomic_DNA"/>
</dbReference>
<feature type="compositionally biased region" description="Polar residues" evidence="2">
    <location>
        <begin position="136"/>
        <end position="150"/>
    </location>
</feature>
<evidence type="ECO:0000313" key="3">
    <source>
        <dbReference type="EMBL" id="KAK4524813.1"/>
    </source>
</evidence>
<keyword evidence="1" id="KW-0175">Coiled coil</keyword>
<feature type="region of interest" description="Disordered" evidence="2">
    <location>
        <begin position="1"/>
        <end position="59"/>
    </location>
</feature>